<evidence type="ECO:0000313" key="4">
    <source>
        <dbReference type="Proteomes" id="UP000262582"/>
    </source>
</evidence>
<proteinExistence type="predicted"/>
<dbReference type="AlphaFoldDB" id="A0A347U9S2"/>
<dbReference type="EMBL" id="NXIG01000004">
    <property type="protein sequence ID" value="RXI31523.1"/>
    <property type="molecule type" value="Genomic_DNA"/>
</dbReference>
<keyword evidence="4" id="KW-1185">Reference proteome</keyword>
<evidence type="ECO:0000313" key="2">
    <source>
        <dbReference type="EMBL" id="AXX95600.1"/>
    </source>
</evidence>
<dbReference type="OrthoDB" id="5365493at2"/>
<keyword evidence="1" id="KW-1133">Transmembrane helix</keyword>
<feature type="transmembrane region" description="Helical" evidence="1">
    <location>
        <begin position="426"/>
        <end position="445"/>
    </location>
</feature>
<reference evidence="3 5" key="1">
    <citation type="submission" date="2017-09" db="EMBL/GenBank/DDBJ databases">
        <title>Genomics of the genus Arcobacter.</title>
        <authorList>
            <person name="Perez-Cataluna A."/>
            <person name="Figueras M.J."/>
            <person name="Salas-Masso N."/>
        </authorList>
    </citation>
    <scope>NUCLEOTIDE SEQUENCE [LARGE SCALE GENOMIC DNA]</scope>
    <source>
        <strain evidence="3 5">CECT 7837</strain>
    </source>
</reference>
<gene>
    <name evidence="2" type="ORF">AELL_1956</name>
    <name evidence="3" type="ORF">CP962_05270</name>
</gene>
<dbReference type="EMBL" id="CP032097">
    <property type="protein sequence ID" value="AXX95600.1"/>
    <property type="molecule type" value="Genomic_DNA"/>
</dbReference>
<organism evidence="3 5">
    <name type="scientific">Arcobacter ellisii</name>
    <dbReference type="NCBI Taxonomy" id="913109"/>
    <lineage>
        <taxon>Bacteria</taxon>
        <taxon>Pseudomonadati</taxon>
        <taxon>Campylobacterota</taxon>
        <taxon>Epsilonproteobacteria</taxon>
        <taxon>Campylobacterales</taxon>
        <taxon>Arcobacteraceae</taxon>
        <taxon>Arcobacter</taxon>
    </lineage>
</organism>
<evidence type="ECO:0000313" key="5">
    <source>
        <dbReference type="Proteomes" id="UP000290588"/>
    </source>
</evidence>
<protein>
    <submittedName>
        <fullName evidence="2">Membrane protein</fullName>
    </submittedName>
</protein>
<keyword evidence="1" id="KW-0812">Transmembrane</keyword>
<evidence type="ECO:0000256" key="1">
    <source>
        <dbReference type="SAM" id="Phobius"/>
    </source>
</evidence>
<evidence type="ECO:0000313" key="3">
    <source>
        <dbReference type="EMBL" id="RXI31523.1"/>
    </source>
</evidence>
<dbReference type="Proteomes" id="UP000290588">
    <property type="component" value="Unassembled WGS sequence"/>
</dbReference>
<dbReference type="RefSeq" id="WP_118917777.1">
    <property type="nucleotide sequence ID" value="NZ_CP032097.1"/>
</dbReference>
<name>A0A347U9S2_9BACT</name>
<reference evidence="2 4" key="2">
    <citation type="submission" date="2018-08" db="EMBL/GenBank/DDBJ databases">
        <title>Complete genome of the Arcobacter ellisii type strain LMG 26155.</title>
        <authorList>
            <person name="Miller W.G."/>
            <person name="Yee E."/>
            <person name="Bono J.L."/>
        </authorList>
    </citation>
    <scope>NUCLEOTIDE SEQUENCE [LARGE SCALE GENOMIC DNA]</scope>
    <source>
        <strain evidence="2 4">LMG 26155</strain>
    </source>
</reference>
<accession>A0A347U9S2</accession>
<feature type="transmembrane region" description="Helical" evidence="1">
    <location>
        <begin position="331"/>
        <end position="350"/>
    </location>
</feature>
<sequence>MSKCSCENCNLEVFENSDKCILHCDKTKYHKKENTILGLIEKCEDSVYYKFYETLIQRYKIFNKKLLQLIDIHFPSNILEFKFSEFISQVMPNEISIIGGKFYGREIFNVGDKNYVKFDKLNFFKVETKYEFNIFNSSIKEVKLSCCSFELFKIQNSYIENLNIFGSLSVIDYWNTKNVFLFDSNINYFKITNLNMNVMSIKLGEIKNAIFKDLIINNANFEQNVFLDKLDFLDIKIKNKIDLQNAIIPEISTFLGLEFENDSGVSNRETARKIKNSFEQQNNIIEANKFYALEMKKREEELEEDIKKGKNFFEWLVFKIHGISSNHSQDWTLALFWIISLTFLTSFIKTIDSNFSQTIEKIGLSFILISIIFFININISNSKKLYYLICGLVYYLIYAVFTKDFSLTIFSNLINPFSIMTGKEELNFGILLYKITIAYLIYQLIISIRQNTRRK</sequence>
<feature type="transmembrane region" description="Helical" evidence="1">
    <location>
        <begin position="362"/>
        <end position="379"/>
    </location>
</feature>
<keyword evidence="1" id="KW-0472">Membrane</keyword>
<feature type="transmembrane region" description="Helical" evidence="1">
    <location>
        <begin position="385"/>
        <end position="405"/>
    </location>
</feature>
<dbReference type="Proteomes" id="UP000262582">
    <property type="component" value="Chromosome"/>
</dbReference>
<dbReference type="KEGG" id="aell:AELL_1956"/>